<feature type="transmembrane region" description="Helical" evidence="12">
    <location>
        <begin position="12"/>
        <end position="32"/>
    </location>
</feature>
<evidence type="ECO:0000313" key="13">
    <source>
        <dbReference type="EMBL" id="CAL1266327.1"/>
    </source>
</evidence>
<dbReference type="AlphaFoldDB" id="A0AAV1Z445"/>
<reference evidence="13 14" key="1">
    <citation type="submission" date="2024-04" db="EMBL/GenBank/DDBJ databases">
        <authorList>
            <person name="Rising A."/>
            <person name="Reimegard J."/>
            <person name="Sonavane S."/>
            <person name="Akerstrom W."/>
            <person name="Nylinder S."/>
            <person name="Hedman E."/>
            <person name="Kallberg Y."/>
        </authorList>
    </citation>
    <scope>NUCLEOTIDE SEQUENCE [LARGE SCALE GENOMIC DNA]</scope>
</reference>
<evidence type="ECO:0000256" key="9">
    <source>
        <dbReference type="ARBA" id="ARBA00023065"/>
    </source>
</evidence>
<evidence type="ECO:0000256" key="4">
    <source>
        <dbReference type="ARBA" id="ARBA00022475"/>
    </source>
</evidence>
<keyword evidence="14" id="KW-1185">Reference proteome</keyword>
<name>A0AAV1Z445_9ARAC</name>
<comment type="subcellular location">
    <subcellularLocation>
        <location evidence="1">Cell junction</location>
        <location evidence="1">Gap junction</location>
    </subcellularLocation>
    <subcellularLocation>
        <location evidence="2 12">Cell membrane</location>
        <topology evidence="2 12">Multi-pass membrane protein</topology>
    </subcellularLocation>
</comment>
<accession>A0AAV1Z445</accession>
<dbReference type="EMBL" id="CAXIEN010000023">
    <property type="protein sequence ID" value="CAL1266327.1"/>
    <property type="molecule type" value="Genomic_DNA"/>
</dbReference>
<keyword evidence="9 12" id="KW-0406">Ion transport</keyword>
<dbReference type="GO" id="GO:0034220">
    <property type="term" value="P:monoatomic ion transmembrane transport"/>
    <property type="evidence" value="ECO:0007669"/>
    <property type="project" value="UniProtKB-KW"/>
</dbReference>
<dbReference type="Proteomes" id="UP001497382">
    <property type="component" value="Unassembled WGS sequence"/>
</dbReference>
<sequence length="342" mass="40347">MLVDNFIFQLHYRWTVIFLFVCSFVITCRLVLGHSFSCVSVDGFTQEQLETYCYDHYVYTWSDQHPEFRRYQDFYPCVNLLLLIHAFNFYIPHLLWKYYDRDCIKKLTDVDLGNSHEEKRKLKLCYLANYILATQGNHKLFTGMRIFCECLNYAIALAQTLWLGFFFKATVVLKFLKWSDFQKVYFPSIGNCSITLNKVHQETVCFLPLNKLYMCMFLFIQTWYIFLTILSGIVLIYRLVLLVPSKRVAIMRFTAAWIDKETLKSLSLRLSYADWFFLTRFQRALSDIDFAQMVEKIAMLSVCKSCVGSDELNPSVSHDRRKEVSNSSGDLPIEDIMLKQCI</sequence>
<proteinExistence type="inferred from homology"/>
<keyword evidence="7" id="KW-0965">Cell junction</keyword>
<evidence type="ECO:0000256" key="12">
    <source>
        <dbReference type="RuleBase" id="RU010713"/>
    </source>
</evidence>
<dbReference type="Pfam" id="PF00876">
    <property type="entry name" value="Innexin"/>
    <property type="match status" value="1"/>
</dbReference>
<evidence type="ECO:0000256" key="7">
    <source>
        <dbReference type="ARBA" id="ARBA00022949"/>
    </source>
</evidence>
<feature type="transmembrane region" description="Helical" evidence="12">
    <location>
        <begin position="146"/>
        <end position="167"/>
    </location>
</feature>
<protein>
    <recommendedName>
        <fullName evidence="12">Innexin</fullName>
    </recommendedName>
</protein>
<keyword evidence="6" id="KW-0303">Gap junction</keyword>
<comment type="function">
    <text evidence="12">Structural component of the gap junctions.</text>
</comment>
<dbReference type="GO" id="GO:0005921">
    <property type="term" value="C:gap junction"/>
    <property type="evidence" value="ECO:0007669"/>
    <property type="project" value="UniProtKB-SubCell"/>
</dbReference>
<dbReference type="InterPro" id="IPR000990">
    <property type="entry name" value="Innexin"/>
</dbReference>
<evidence type="ECO:0000256" key="1">
    <source>
        <dbReference type="ARBA" id="ARBA00004610"/>
    </source>
</evidence>
<dbReference type="GO" id="GO:0005243">
    <property type="term" value="F:gap junction channel activity"/>
    <property type="evidence" value="ECO:0007669"/>
    <property type="project" value="TreeGrafter"/>
</dbReference>
<feature type="transmembrane region" description="Helical" evidence="12">
    <location>
        <begin position="78"/>
        <end position="96"/>
    </location>
</feature>
<comment type="caution">
    <text evidence="13">The sequence shown here is derived from an EMBL/GenBank/DDBJ whole genome shotgun (WGS) entry which is preliminary data.</text>
</comment>
<evidence type="ECO:0000256" key="5">
    <source>
        <dbReference type="ARBA" id="ARBA00022692"/>
    </source>
</evidence>
<dbReference type="PANTHER" id="PTHR11893:SF36">
    <property type="entry name" value="INNEXIN-5"/>
    <property type="match status" value="1"/>
</dbReference>
<comment type="similarity">
    <text evidence="12">Belongs to the pannexin family.</text>
</comment>
<dbReference type="PROSITE" id="PS51013">
    <property type="entry name" value="PANNEXIN"/>
    <property type="match status" value="1"/>
</dbReference>
<dbReference type="PANTHER" id="PTHR11893">
    <property type="entry name" value="INNEXIN"/>
    <property type="match status" value="1"/>
</dbReference>
<evidence type="ECO:0000256" key="11">
    <source>
        <dbReference type="ARBA" id="ARBA00023303"/>
    </source>
</evidence>
<evidence type="ECO:0000256" key="2">
    <source>
        <dbReference type="ARBA" id="ARBA00004651"/>
    </source>
</evidence>
<evidence type="ECO:0000256" key="6">
    <source>
        <dbReference type="ARBA" id="ARBA00022868"/>
    </source>
</evidence>
<keyword evidence="8 12" id="KW-1133">Transmembrane helix</keyword>
<evidence type="ECO:0000256" key="10">
    <source>
        <dbReference type="ARBA" id="ARBA00023136"/>
    </source>
</evidence>
<organism evidence="13 14">
    <name type="scientific">Larinioides sclopetarius</name>
    <dbReference type="NCBI Taxonomy" id="280406"/>
    <lineage>
        <taxon>Eukaryota</taxon>
        <taxon>Metazoa</taxon>
        <taxon>Ecdysozoa</taxon>
        <taxon>Arthropoda</taxon>
        <taxon>Chelicerata</taxon>
        <taxon>Arachnida</taxon>
        <taxon>Araneae</taxon>
        <taxon>Araneomorphae</taxon>
        <taxon>Entelegynae</taxon>
        <taxon>Araneoidea</taxon>
        <taxon>Araneidae</taxon>
        <taxon>Larinioides</taxon>
    </lineage>
</organism>
<evidence type="ECO:0000313" key="14">
    <source>
        <dbReference type="Proteomes" id="UP001497382"/>
    </source>
</evidence>
<keyword evidence="10 12" id="KW-0472">Membrane</keyword>
<keyword evidence="3 12" id="KW-0813">Transport</keyword>
<feature type="transmembrane region" description="Helical" evidence="12">
    <location>
        <begin position="223"/>
        <end position="243"/>
    </location>
</feature>
<dbReference type="GO" id="GO:0005886">
    <property type="term" value="C:plasma membrane"/>
    <property type="evidence" value="ECO:0007669"/>
    <property type="project" value="UniProtKB-SubCell"/>
</dbReference>
<keyword evidence="4" id="KW-1003">Cell membrane</keyword>
<gene>
    <name evidence="12" type="primary">inx</name>
    <name evidence="13" type="ORF">LARSCL_LOCUS3033</name>
</gene>
<keyword evidence="11 12" id="KW-0407">Ion channel</keyword>
<evidence type="ECO:0000256" key="3">
    <source>
        <dbReference type="ARBA" id="ARBA00022448"/>
    </source>
</evidence>
<evidence type="ECO:0000256" key="8">
    <source>
        <dbReference type="ARBA" id="ARBA00022989"/>
    </source>
</evidence>
<keyword evidence="5 12" id="KW-0812">Transmembrane</keyword>